<proteinExistence type="predicted"/>
<comment type="caution">
    <text evidence="1">The sequence shown here is derived from an EMBL/GenBank/DDBJ whole genome shotgun (WGS) entry which is preliminary data.</text>
</comment>
<dbReference type="AlphaFoldDB" id="A0A4Y2DB09"/>
<organism evidence="1 2">
    <name type="scientific">Araneus ventricosus</name>
    <name type="common">Orbweaver spider</name>
    <name type="synonym">Epeira ventricosa</name>
    <dbReference type="NCBI Taxonomy" id="182803"/>
    <lineage>
        <taxon>Eukaryota</taxon>
        <taxon>Metazoa</taxon>
        <taxon>Ecdysozoa</taxon>
        <taxon>Arthropoda</taxon>
        <taxon>Chelicerata</taxon>
        <taxon>Arachnida</taxon>
        <taxon>Araneae</taxon>
        <taxon>Araneomorphae</taxon>
        <taxon>Entelegynae</taxon>
        <taxon>Araneoidea</taxon>
        <taxon>Araneidae</taxon>
        <taxon>Araneus</taxon>
    </lineage>
</organism>
<evidence type="ECO:0000313" key="1">
    <source>
        <dbReference type="EMBL" id="GBM12735.1"/>
    </source>
</evidence>
<reference evidence="1 2" key="1">
    <citation type="journal article" date="2019" name="Sci. Rep.">
        <title>Orb-weaving spider Araneus ventricosus genome elucidates the spidroin gene catalogue.</title>
        <authorList>
            <person name="Kono N."/>
            <person name="Nakamura H."/>
            <person name="Ohtoshi R."/>
            <person name="Moran D.A.P."/>
            <person name="Shinohara A."/>
            <person name="Yoshida Y."/>
            <person name="Fujiwara M."/>
            <person name="Mori M."/>
            <person name="Tomita M."/>
            <person name="Arakawa K."/>
        </authorList>
    </citation>
    <scope>NUCLEOTIDE SEQUENCE [LARGE SCALE GENOMIC DNA]</scope>
</reference>
<accession>A0A4Y2DB09</accession>
<dbReference type="Proteomes" id="UP000499080">
    <property type="component" value="Unassembled WGS sequence"/>
</dbReference>
<sequence>MCLKLEIHGRTVPHHLECVSLHSSSFQTNYLGGSFMELPANDTTGHFSLPVLLCLPLLPLSGHSTPFGVRLTGQFQFSAHLRCCHSVVPELSNASDDHFCDV</sequence>
<gene>
    <name evidence="1" type="ORF">AVEN_31265_1</name>
</gene>
<name>A0A4Y2DB09_ARAVE</name>
<protein>
    <submittedName>
        <fullName evidence="1">Uncharacterized protein</fullName>
    </submittedName>
</protein>
<dbReference type="EMBL" id="BGPR01165809">
    <property type="protein sequence ID" value="GBM12735.1"/>
    <property type="molecule type" value="Genomic_DNA"/>
</dbReference>
<evidence type="ECO:0000313" key="2">
    <source>
        <dbReference type="Proteomes" id="UP000499080"/>
    </source>
</evidence>
<keyword evidence="2" id="KW-1185">Reference proteome</keyword>